<evidence type="ECO:0000313" key="1">
    <source>
        <dbReference type="EMBL" id="MPL71928.1"/>
    </source>
</evidence>
<reference evidence="1" key="1">
    <citation type="submission" date="2019-08" db="EMBL/GenBank/DDBJ databases">
        <authorList>
            <person name="Kucharzyk K."/>
            <person name="Murdoch R.W."/>
            <person name="Higgins S."/>
            <person name="Loffler F."/>
        </authorList>
    </citation>
    <scope>NUCLEOTIDE SEQUENCE</scope>
</reference>
<gene>
    <name evidence="1" type="ORF">SDC9_17707</name>
</gene>
<comment type="caution">
    <text evidence="1">The sequence shown here is derived from an EMBL/GenBank/DDBJ whole genome shotgun (WGS) entry which is preliminary data.</text>
</comment>
<sequence>MAKMTKTKLASQGSKIMAAAKKIRKAHPNKKWTTCVKEAGKAFKK</sequence>
<accession>A0A644TY98</accession>
<protein>
    <submittedName>
        <fullName evidence="1">Uncharacterized protein</fullName>
    </submittedName>
</protein>
<dbReference type="AlphaFoldDB" id="A0A644TY98"/>
<name>A0A644TY98_9ZZZZ</name>
<dbReference type="EMBL" id="VSSQ01000062">
    <property type="protein sequence ID" value="MPL71928.1"/>
    <property type="molecule type" value="Genomic_DNA"/>
</dbReference>
<organism evidence="1">
    <name type="scientific">bioreactor metagenome</name>
    <dbReference type="NCBI Taxonomy" id="1076179"/>
    <lineage>
        <taxon>unclassified sequences</taxon>
        <taxon>metagenomes</taxon>
        <taxon>ecological metagenomes</taxon>
    </lineage>
</organism>
<proteinExistence type="predicted"/>